<evidence type="ECO:0000256" key="1">
    <source>
        <dbReference type="SAM" id="Phobius"/>
    </source>
</evidence>
<feature type="transmembrane region" description="Helical" evidence="1">
    <location>
        <begin position="102"/>
        <end position="119"/>
    </location>
</feature>
<dbReference type="Proteomes" id="UP001138686">
    <property type="component" value="Unassembled WGS sequence"/>
</dbReference>
<feature type="transmembrane region" description="Helical" evidence="1">
    <location>
        <begin position="72"/>
        <end position="90"/>
    </location>
</feature>
<organism evidence="2 3">
    <name type="scientific">Halomarinibacterium sedimenti</name>
    <dbReference type="NCBI Taxonomy" id="2857106"/>
    <lineage>
        <taxon>Bacteria</taxon>
        <taxon>Pseudomonadati</taxon>
        <taxon>Bacteroidota</taxon>
        <taxon>Flavobacteriia</taxon>
        <taxon>Flavobacteriales</taxon>
        <taxon>Flavobacteriaceae</taxon>
        <taxon>Halomarinibacterium</taxon>
    </lineage>
</organism>
<reference evidence="2" key="1">
    <citation type="submission" date="2021-07" db="EMBL/GenBank/DDBJ databases">
        <title>Aureisphaera sp. CAU 1614 isolated from sea sediment.</title>
        <authorList>
            <person name="Kim W."/>
        </authorList>
    </citation>
    <scope>NUCLEOTIDE SEQUENCE</scope>
    <source>
        <strain evidence="2">CAU 1614</strain>
    </source>
</reference>
<dbReference type="InterPro" id="IPR007163">
    <property type="entry name" value="VCA0040-like"/>
</dbReference>
<evidence type="ECO:0000313" key="3">
    <source>
        <dbReference type="Proteomes" id="UP001138686"/>
    </source>
</evidence>
<keyword evidence="3" id="KW-1185">Reference proteome</keyword>
<feature type="transmembrane region" description="Helical" evidence="1">
    <location>
        <begin position="157"/>
        <end position="190"/>
    </location>
</feature>
<dbReference type="PANTHER" id="PTHR37308:SF1">
    <property type="entry name" value="POLYPRENYL-PHOSPHATE TRANSPORTER"/>
    <property type="match status" value="1"/>
</dbReference>
<dbReference type="PANTHER" id="PTHR37308">
    <property type="entry name" value="INTEGRAL MEMBRANE PROTEIN"/>
    <property type="match status" value="1"/>
</dbReference>
<feature type="transmembrane region" description="Helical" evidence="1">
    <location>
        <begin position="312"/>
        <end position="329"/>
    </location>
</feature>
<sequence>MPSRNFLQYFIISLKGVAMGAADAVPGVSGGTIAFISGIYEELVTTISNINLSLLKTLKNQGFNAFWNQSNASFLVALLTGILISFVSFMRLAKYLIENHPILIWSFFFGLIIASIIYVGKQIKKWRLSTLVALILGTVIAFYITTLPSLGTNESAYFLFFAGALAICAMILPGISGSFILVILGAYKTLSDALHDFDFKRIAIFAAGALIGLLSFSHVLKWLFKNYENTTLALLTGFIVGSLNKIWPWKETFSVYSKEVGEIIPFSDVSEVGTLSVFQQNIQDFETLKTATEVSISPFHFSEINGGIDSQIWQSVVFILIGFLTIFLLEKFAHSKKQLT</sequence>
<keyword evidence="1" id="KW-0472">Membrane</keyword>
<dbReference type="Pfam" id="PF04018">
    <property type="entry name" value="VCA0040-like"/>
    <property type="match status" value="1"/>
</dbReference>
<name>A0A9X1FPQ1_9FLAO</name>
<dbReference type="RefSeq" id="WP_219052858.1">
    <property type="nucleotide sequence ID" value="NZ_JAHWDP010000003.1"/>
</dbReference>
<gene>
    <name evidence="2" type="ORF">KXJ69_09530</name>
</gene>
<accession>A0A9X1FPQ1</accession>
<comment type="caution">
    <text evidence="2">The sequence shown here is derived from an EMBL/GenBank/DDBJ whole genome shotgun (WGS) entry which is preliminary data.</text>
</comment>
<dbReference type="AlphaFoldDB" id="A0A9X1FPQ1"/>
<keyword evidence="1" id="KW-1133">Transmembrane helix</keyword>
<feature type="transmembrane region" description="Helical" evidence="1">
    <location>
        <begin position="131"/>
        <end position="151"/>
    </location>
</feature>
<dbReference type="EMBL" id="JAHWDP010000003">
    <property type="protein sequence ID" value="MBW2938346.1"/>
    <property type="molecule type" value="Genomic_DNA"/>
</dbReference>
<feature type="transmembrane region" description="Helical" evidence="1">
    <location>
        <begin position="202"/>
        <end position="224"/>
    </location>
</feature>
<protein>
    <submittedName>
        <fullName evidence="2">DUF368 domain-containing protein</fullName>
    </submittedName>
</protein>
<evidence type="ECO:0000313" key="2">
    <source>
        <dbReference type="EMBL" id="MBW2938346.1"/>
    </source>
</evidence>
<proteinExistence type="predicted"/>
<keyword evidence="1" id="KW-0812">Transmembrane</keyword>